<dbReference type="InterPro" id="IPR003604">
    <property type="entry name" value="Matrin/U1-like-C_Znf_C2H2"/>
</dbReference>
<accession>A0A1D3DAU4</accession>
<dbReference type="Pfam" id="PF06220">
    <property type="entry name" value="zf-U1"/>
    <property type="match status" value="1"/>
</dbReference>
<feature type="coiled-coil region" evidence="6">
    <location>
        <begin position="37"/>
        <end position="74"/>
    </location>
</feature>
<sequence length="401" mass="44170">MTERWVSQKKHYCQICNTWLSGHVMNVKKHEQSTRHLENARQQLSVAHQRHREKEQQERLLQKELQQMEAAAAAAMHDDETRIFASRGWPYPAAAPMPPGGPSAYDVLRMQKEEKARIQQFHQERRGGGLPLEATTHAKPLEATTHAKPLEATTHAFVPPPSSATPSPAPRVPVKTTAAPQDAPPRATPAAVSAERASPQPAAASRSSTHATSQPDCTPCNTSSSIPTGYVFKRGHRGLSLYKDEPPQQPQEQMRRRPYGGCGEQLHGEDLQQQQQRALPLKRPQTAGEATAGVSAGDFQEASPQQGPVVEESLDAAAGTHRASESEKASADTASEEVAQLRRLRAQVKHRGIHHDFAWRKDEEAKYPECSSTGDSEEGIAIRSRQRPAASRRQTQEVQDA</sequence>
<evidence type="ECO:0000259" key="8">
    <source>
        <dbReference type="PROSITE" id="PS50171"/>
    </source>
</evidence>
<dbReference type="InterPro" id="IPR013085">
    <property type="entry name" value="U1-CZ_Znf_C2H2"/>
</dbReference>
<keyword evidence="2" id="KW-0479">Metal-binding</keyword>
<protein>
    <submittedName>
        <fullName evidence="9">Ww domain u1 zinc finger domain-containing protein</fullName>
    </submittedName>
</protein>
<dbReference type="PANTHER" id="PTHR13173:SF10">
    <property type="entry name" value="WW DOMAIN-BINDING PROTEIN 4"/>
    <property type="match status" value="1"/>
</dbReference>
<keyword evidence="10" id="KW-1185">Reference proteome</keyword>
<dbReference type="GO" id="GO:0071011">
    <property type="term" value="C:precatalytic spliceosome"/>
    <property type="evidence" value="ECO:0007669"/>
    <property type="project" value="TreeGrafter"/>
</dbReference>
<dbReference type="EMBL" id="JROU02000033">
    <property type="protein sequence ID" value="OEH80572.1"/>
    <property type="molecule type" value="Genomic_DNA"/>
</dbReference>
<comment type="subcellular location">
    <subcellularLocation>
        <location evidence="1">Nucleus</location>
    </subcellularLocation>
</comment>
<dbReference type="InterPro" id="IPR000690">
    <property type="entry name" value="Matrin/U1-C_Znf_C2H2"/>
</dbReference>
<evidence type="ECO:0000256" key="3">
    <source>
        <dbReference type="ARBA" id="ARBA00022771"/>
    </source>
</evidence>
<feature type="region of interest" description="Disordered" evidence="7">
    <location>
        <begin position="360"/>
        <end position="401"/>
    </location>
</feature>
<evidence type="ECO:0000256" key="2">
    <source>
        <dbReference type="ARBA" id="ARBA00022723"/>
    </source>
</evidence>
<dbReference type="SMART" id="SM00451">
    <property type="entry name" value="ZnF_U1"/>
    <property type="match status" value="1"/>
</dbReference>
<keyword evidence="6" id="KW-0175">Coiled coil</keyword>
<dbReference type="GO" id="GO:0003723">
    <property type="term" value="F:RNA binding"/>
    <property type="evidence" value="ECO:0007669"/>
    <property type="project" value="TreeGrafter"/>
</dbReference>
<keyword evidence="4" id="KW-0862">Zinc</keyword>
<dbReference type="VEuPathDB" id="ToxoDB:cyc_02786"/>
<feature type="region of interest" description="Disordered" evidence="7">
    <location>
        <begin position="155"/>
        <end position="337"/>
    </location>
</feature>
<feature type="domain" description="Matrin-type" evidence="8">
    <location>
        <begin position="11"/>
        <end position="42"/>
    </location>
</feature>
<dbReference type="InParanoid" id="A0A1D3DAU4"/>
<proteinExistence type="predicted"/>
<evidence type="ECO:0000256" key="5">
    <source>
        <dbReference type="ARBA" id="ARBA00023242"/>
    </source>
</evidence>
<gene>
    <name evidence="9" type="ORF">cyc_02786</name>
</gene>
<evidence type="ECO:0000256" key="4">
    <source>
        <dbReference type="ARBA" id="ARBA00022833"/>
    </source>
</evidence>
<keyword evidence="3" id="KW-0863">Zinc-finger</keyword>
<evidence type="ECO:0000313" key="9">
    <source>
        <dbReference type="EMBL" id="OEH80572.1"/>
    </source>
</evidence>
<reference evidence="9 10" key="1">
    <citation type="journal article" date="2016" name="BMC Genomics">
        <title>Comparative genomics reveals Cyclospora cayetanensis possesses coccidia-like metabolism and invasion components but unique surface antigens.</title>
        <authorList>
            <person name="Liu S."/>
            <person name="Wang L."/>
            <person name="Zheng H."/>
            <person name="Xu Z."/>
            <person name="Roellig D.M."/>
            <person name="Li N."/>
            <person name="Frace M.A."/>
            <person name="Tang K."/>
            <person name="Arrowood M.J."/>
            <person name="Moss D.M."/>
            <person name="Zhang L."/>
            <person name="Feng Y."/>
            <person name="Xiao L."/>
        </authorList>
    </citation>
    <scope>NUCLEOTIDE SEQUENCE [LARGE SCALE GENOMIC DNA]</scope>
    <source>
        <strain evidence="9 10">CHN_HEN01</strain>
    </source>
</reference>
<dbReference type="PANTHER" id="PTHR13173">
    <property type="entry name" value="WW DOMAIN BINDING PROTEIN 4"/>
    <property type="match status" value="1"/>
</dbReference>
<feature type="compositionally biased region" description="Low complexity" evidence="7">
    <location>
        <begin position="381"/>
        <end position="393"/>
    </location>
</feature>
<feature type="compositionally biased region" description="Polar residues" evidence="7">
    <location>
        <begin position="214"/>
        <end position="227"/>
    </location>
</feature>
<dbReference type="GO" id="GO:0000398">
    <property type="term" value="P:mRNA splicing, via spliceosome"/>
    <property type="evidence" value="ECO:0007669"/>
    <property type="project" value="InterPro"/>
</dbReference>
<evidence type="ECO:0000256" key="1">
    <source>
        <dbReference type="ARBA" id="ARBA00004123"/>
    </source>
</evidence>
<feature type="compositionally biased region" description="Pro residues" evidence="7">
    <location>
        <begin position="158"/>
        <end position="171"/>
    </location>
</feature>
<keyword evidence="5" id="KW-0539">Nucleus</keyword>
<dbReference type="InterPro" id="IPR040023">
    <property type="entry name" value="WBP4"/>
</dbReference>
<name>A0A1D3DAU4_9EIME</name>
<dbReference type="GO" id="GO:0008270">
    <property type="term" value="F:zinc ion binding"/>
    <property type="evidence" value="ECO:0007669"/>
    <property type="project" value="UniProtKB-KW"/>
</dbReference>
<feature type="compositionally biased region" description="Low complexity" evidence="7">
    <location>
        <begin position="193"/>
        <end position="213"/>
    </location>
</feature>
<dbReference type="Proteomes" id="UP000095192">
    <property type="component" value="Unassembled WGS sequence"/>
</dbReference>
<dbReference type="PROSITE" id="PS50171">
    <property type="entry name" value="ZF_MATRIN"/>
    <property type="match status" value="1"/>
</dbReference>
<dbReference type="AlphaFoldDB" id="A0A1D3DAU4"/>
<evidence type="ECO:0000256" key="7">
    <source>
        <dbReference type="SAM" id="MobiDB-lite"/>
    </source>
</evidence>
<organism evidence="9 10">
    <name type="scientific">Cyclospora cayetanensis</name>
    <dbReference type="NCBI Taxonomy" id="88456"/>
    <lineage>
        <taxon>Eukaryota</taxon>
        <taxon>Sar</taxon>
        <taxon>Alveolata</taxon>
        <taxon>Apicomplexa</taxon>
        <taxon>Conoidasida</taxon>
        <taxon>Coccidia</taxon>
        <taxon>Eucoccidiorida</taxon>
        <taxon>Eimeriorina</taxon>
        <taxon>Eimeriidae</taxon>
        <taxon>Cyclospora</taxon>
    </lineage>
</organism>
<comment type="caution">
    <text evidence="9">The sequence shown here is derived from an EMBL/GenBank/DDBJ whole genome shotgun (WGS) entry which is preliminary data.</text>
</comment>
<evidence type="ECO:0000256" key="6">
    <source>
        <dbReference type="SAM" id="Coils"/>
    </source>
</evidence>
<evidence type="ECO:0000313" key="10">
    <source>
        <dbReference type="Proteomes" id="UP000095192"/>
    </source>
</evidence>